<evidence type="ECO:0000313" key="8">
    <source>
        <dbReference type="Proteomes" id="UP000663992"/>
    </source>
</evidence>
<evidence type="ECO:0000259" key="6">
    <source>
        <dbReference type="SMART" id="SM00852"/>
    </source>
</evidence>
<comment type="similarity">
    <text evidence="2 5">Belongs to the MoaB/Mog family.</text>
</comment>
<dbReference type="Proteomes" id="UP000663992">
    <property type="component" value="Unassembled WGS sequence"/>
</dbReference>
<evidence type="ECO:0000313" key="7">
    <source>
        <dbReference type="EMBL" id="MBN7819800.1"/>
    </source>
</evidence>
<dbReference type="NCBIfam" id="TIGR02667">
    <property type="entry name" value="moaB_proteo"/>
    <property type="match status" value="1"/>
</dbReference>
<dbReference type="CDD" id="cd00886">
    <property type="entry name" value="MogA_MoaB"/>
    <property type="match status" value="1"/>
</dbReference>
<comment type="function">
    <text evidence="5">May be involved in the biosynthesis of molybdopterin.</text>
</comment>
<evidence type="ECO:0000256" key="5">
    <source>
        <dbReference type="PIRNR" id="PIRNR006443"/>
    </source>
</evidence>
<dbReference type="InterPro" id="IPR036425">
    <property type="entry name" value="MoaB/Mog-like_dom_sf"/>
</dbReference>
<name>A0ABS3CRX7_9ALTE</name>
<feature type="domain" description="MoaB/Mog" evidence="6">
    <location>
        <begin position="15"/>
        <end position="159"/>
    </location>
</feature>
<dbReference type="InterPro" id="IPR008284">
    <property type="entry name" value="MoCF_biosynth_CS"/>
</dbReference>
<keyword evidence="8" id="KW-1185">Reference proteome</keyword>
<accession>A0ABS3CRX7</accession>
<dbReference type="RefSeq" id="WP_206593644.1">
    <property type="nucleotide sequence ID" value="NZ_JAFKCS010000006.1"/>
</dbReference>
<dbReference type="SUPFAM" id="SSF53218">
    <property type="entry name" value="Molybdenum cofactor biosynthesis proteins"/>
    <property type="match status" value="1"/>
</dbReference>
<evidence type="ECO:0000256" key="4">
    <source>
        <dbReference type="ARBA" id="ARBA00023150"/>
    </source>
</evidence>
<evidence type="ECO:0000256" key="3">
    <source>
        <dbReference type="ARBA" id="ARBA00015262"/>
    </source>
</evidence>
<reference evidence="7 8" key="1">
    <citation type="submission" date="2021-03" db="EMBL/GenBank/DDBJ databases">
        <title>novel species isolated from a fishpond in China.</title>
        <authorList>
            <person name="Lu H."/>
            <person name="Cai Z."/>
        </authorList>
    </citation>
    <scope>NUCLEOTIDE SEQUENCE [LARGE SCALE GENOMIC DNA]</scope>
    <source>
        <strain evidence="7 8">Y57</strain>
    </source>
</reference>
<dbReference type="PROSITE" id="PS01078">
    <property type="entry name" value="MOCF_BIOSYNTHESIS_1"/>
    <property type="match status" value="1"/>
</dbReference>
<protein>
    <recommendedName>
        <fullName evidence="3 5">Molybdenum cofactor biosynthesis protein B</fullName>
    </recommendedName>
</protein>
<dbReference type="EMBL" id="JAFKCS010000006">
    <property type="protein sequence ID" value="MBN7819800.1"/>
    <property type="molecule type" value="Genomic_DNA"/>
</dbReference>
<keyword evidence="4 5" id="KW-0501">Molybdenum cofactor biosynthesis</keyword>
<sequence length="179" mass="19432">MNTAPLPPKAALNIAILTVSDSRTQEQDNAGQYLQERLQSAGHKLTERHLLPRNRYLIRAQVSAWIASSEVQVVLINGGTGFHAKDCTPEAVSVLFDHEVTGFGELFRQLSYQDIGPSALQSRALAGLANHTLICCLPGSANACATAWQHLIGPQLDAREGKCNFLGHLCVTTSCEQRL</sequence>
<proteinExistence type="inferred from homology"/>
<dbReference type="InterPro" id="IPR013484">
    <property type="entry name" value="MoaB_proteobac"/>
</dbReference>
<dbReference type="InterPro" id="IPR012245">
    <property type="entry name" value="MoaB"/>
</dbReference>
<comment type="pathway">
    <text evidence="1 5">Cofactor biosynthesis; molybdopterin biosynthesis.</text>
</comment>
<dbReference type="PIRSF" id="PIRSF006443">
    <property type="entry name" value="MoaB"/>
    <property type="match status" value="1"/>
</dbReference>
<comment type="caution">
    <text evidence="7">The sequence shown here is derived from an EMBL/GenBank/DDBJ whole genome shotgun (WGS) entry which is preliminary data.</text>
</comment>
<gene>
    <name evidence="7" type="primary">moaB</name>
    <name evidence="7" type="ORF">J0A65_07980</name>
</gene>
<evidence type="ECO:0000256" key="2">
    <source>
        <dbReference type="ARBA" id="ARBA00006112"/>
    </source>
</evidence>
<dbReference type="PANTHER" id="PTHR43232">
    <property type="entry name" value="MOLYBDENUM COFACTOR BIOSYNTHESIS PROTEIN B"/>
    <property type="match status" value="1"/>
</dbReference>
<dbReference type="SMART" id="SM00852">
    <property type="entry name" value="MoCF_biosynth"/>
    <property type="match status" value="1"/>
</dbReference>
<dbReference type="NCBIfam" id="TIGR00177">
    <property type="entry name" value="molyb_syn"/>
    <property type="match status" value="1"/>
</dbReference>
<dbReference type="PANTHER" id="PTHR43232:SF2">
    <property type="entry name" value="MOLYBDENUM COFACTOR BIOSYNTHESIS PROTEIN B"/>
    <property type="match status" value="1"/>
</dbReference>
<dbReference type="InterPro" id="IPR001453">
    <property type="entry name" value="MoaB/Mog_dom"/>
</dbReference>
<dbReference type="Gene3D" id="3.40.980.10">
    <property type="entry name" value="MoaB/Mog-like domain"/>
    <property type="match status" value="1"/>
</dbReference>
<evidence type="ECO:0000256" key="1">
    <source>
        <dbReference type="ARBA" id="ARBA00005046"/>
    </source>
</evidence>
<organism evidence="7 8">
    <name type="scientific">Bowmanella yangjiangensis</name>
    <dbReference type="NCBI Taxonomy" id="2811230"/>
    <lineage>
        <taxon>Bacteria</taxon>
        <taxon>Pseudomonadati</taxon>
        <taxon>Pseudomonadota</taxon>
        <taxon>Gammaproteobacteria</taxon>
        <taxon>Alteromonadales</taxon>
        <taxon>Alteromonadaceae</taxon>
        <taxon>Bowmanella</taxon>
    </lineage>
</organism>
<dbReference type="Pfam" id="PF00994">
    <property type="entry name" value="MoCF_biosynth"/>
    <property type="match status" value="1"/>
</dbReference>